<feature type="region of interest" description="Disordered" evidence="1">
    <location>
        <begin position="48"/>
        <end position="104"/>
    </location>
</feature>
<organism evidence="2 3">
    <name type="scientific">Sparassis crispa</name>
    <dbReference type="NCBI Taxonomy" id="139825"/>
    <lineage>
        <taxon>Eukaryota</taxon>
        <taxon>Fungi</taxon>
        <taxon>Dikarya</taxon>
        <taxon>Basidiomycota</taxon>
        <taxon>Agaricomycotina</taxon>
        <taxon>Agaricomycetes</taxon>
        <taxon>Polyporales</taxon>
        <taxon>Sparassidaceae</taxon>
        <taxon>Sparassis</taxon>
    </lineage>
</organism>
<dbReference type="InParanoid" id="A0A401GQB0"/>
<evidence type="ECO:0000256" key="1">
    <source>
        <dbReference type="SAM" id="MobiDB-lite"/>
    </source>
</evidence>
<evidence type="ECO:0008006" key="4">
    <source>
        <dbReference type="Google" id="ProtNLM"/>
    </source>
</evidence>
<dbReference type="Pfam" id="PF18758">
    <property type="entry name" value="KDZ"/>
    <property type="match status" value="1"/>
</dbReference>
<feature type="compositionally biased region" description="Basic and acidic residues" evidence="1">
    <location>
        <begin position="150"/>
        <end position="162"/>
    </location>
</feature>
<dbReference type="EMBL" id="BFAD01000006">
    <property type="protein sequence ID" value="GBE84392.1"/>
    <property type="molecule type" value="Genomic_DNA"/>
</dbReference>
<dbReference type="PANTHER" id="PTHR33096">
    <property type="entry name" value="CXC2 DOMAIN-CONTAINING PROTEIN"/>
    <property type="match status" value="1"/>
</dbReference>
<name>A0A401GQB0_9APHY</name>
<protein>
    <recommendedName>
        <fullName evidence="4">CxC1-like cysteine cluster associated with KDZ transposases domain-containing protein</fullName>
    </recommendedName>
</protein>
<dbReference type="RefSeq" id="XP_027615305.1">
    <property type="nucleotide sequence ID" value="XM_027759504.1"/>
</dbReference>
<dbReference type="AlphaFoldDB" id="A0A401GQB0"/>
<dbReference type="GeneID" id="38781309"/>
<feature type="compositionally biased region" description="Acidic residues" evidence="1">
    <location>
        <begin position="76"/>
        <end position="85"/>
    </location>
</feature>
<accession>A0A401GQB0</accession>
<reference evidence="2 3" key="1">
    <citation type="journal article" date="2018" name="Sci. Rep.">
        <title>Genome sequence of the cauliflower mushroom Sparassis crispa (Hanabiratake) and its association with beneficial usage.</title>
        <authorList>
            <person name="Kiyama R."/>
            <person name="Furutani Y."/>
            <person name="Kawaguchi K."/>
            <person name="Nakanishi T."/>
        </authorList>
    </citation>
    <scope>NUCLEOTIDE SEQUENCE [LARGE SCALE GENOMIC DNA]</scope>
</reference>
<dbReference type="STRING" id="139825.A0A401GQB0"/>
<feature type="region of interest" description="Disordered" evidence="1">
    <location>
        <begin position="143"/>
        <end position="177"/>
    </location>
</feature>
<evidence type="ECO:0000313" key="2">
    <source>
        <dbReference type="EMBL" id="GBE84392.1"/>
    </source>
</evidence>
<dbReference type="PANTHER" id="PTHR33096:SF1">
    <property type="entry name" value="CXC1-LIKE CYSTEINE CLUSTER ASSOCIATED WITH KDZ TRANSPOSASES DOMAIN-CONTAINING PROTEIN"/>
    <property type="match status" value="1"/>
</dbReference>
<gene>
    <name evidence="2" type="ORF">SCP_0603710</name>
</gene>
<proteinExistence type="predicted"/>
<dbReference type="InterPro" id="IPR040521">
    <property type="entry name" value="KDZ"/>
</dbReference>
<keyword evidence="3" id="KW-1185">Reference proteome</keyword>
<comment type="caution">
    <text evidence="2">The sequence shown here is derived from an EMBL/GenBank/DDBJ whole genome shotgun (WGS) entry which is preliminary data.</text>
</comment>
<sequence>MLEYFLGERGYKLTTRDSLHRRFGNALLWYSNLVNATDRHIQSILERARPPPLRDASTPPAAERAERLPTFQASNDAEEGIEPDPENVQQPEGTPFSGASHGERPSEYLRARCPLCFGGTTCSSEDGIPDIIVCIDACFTQKRRKGQGGGRDDPRHASDNRPHRTQPTVEEEDEYEPGLKLPRSVLNGCHESFLAADEKRQKASTQLFADTGLMTLLCRHDRVLWLVNMTSAGEKQYYALTLIRRLFDNLPASMTVSILYDIGCQLHRSCIKFGFLHDVIDCITFAILIFHAYGHQWPCQLIYHPRKGIGFGLTDGEGCERFWSAIRKLIPSLRVSRYHQHLFILDTQVKHLDEESMSGLGH</sequence>
<dbReference type="Proteomes" id="UP000287166">
    <property type="component" value="Unassembled WGS sequence"/>
</dbReference>
<dbReference type="OrthoDB" id="2800524at2759"/>
<evidence type="ECO:0000313" key="3">
    <source>
        <dbReference type="Proteomes" id="UP000287166"/>
    </source>
</evidence>